<dbReference type="PATRIC" id="fig|1209989.3.peg.2978"/>
<organism evidence="1 2">
    <name type="scientific">Tepidanaerobacter acetatoxydans (strain DSM 21804 / JCM 16047 / Re1)</name>
    <dbReference type="NCBI Taxonomy" id="1209989"/>
    <lineage>
        <taxon>Bacteria</taxon>
        <taxon>Bacillati</taxon>
        <taxon>Bacillota</taxon>
        <taxon>Clostridia</taxon>
        <taxon>Thermosediminibacterales</taxon>
        <taxon>Tepidanaerobacteraceae</taxon>
        <taxon>Tepidanaerobacter</taxon>
    </lineage>
</organism>
<gene>
    <name evidence="1" type="ordered locus">TEPIRE1_2590</name>
</gene>
<dbReference type="KEGG" id="tae:TepiRe1_2590"/>
<dbReference type="SUPFAM" id="SSF50998">
    <property type="entry name" value="Quinoprotein alcohol dehydrogenase-like"/>
    <property type="match status" value="1"/>
</dbReference>
<accession>L0S6H6</accession>
<keyword evidence="2" id="KW-1185">Reference proteome</keyword>
<dbReference type="AlphaFoldDB" id="F4LTB0"/>
<dbReference type="InterPro" id="IPR011047">
    <property type="entry name" value="Quinoprotein_ADH-like_sf"/>
</dbReference>
<dbReference type="Proteomes" id="UP000010802">
    <property type="component" value="Chromosome"/>
</dbReference>
<dbReference type="HOGENOM" id="CLU_773692_0_0_9"/>
<dbReference type="STRING" id="1209989.TepRe1_2408"/>
<dbReference type="RefSeq" id="WP_013779429.1">
    <property type="nucleotide sequence ID" value="NC_015519.1"/>
</dbReference>
<name>F4LTB0_TEPAE</name>
<sequence length="358" mass="40684">MNIDSVLKAHGIGLKKIKDFEVVTAVDNLTFPVIAKRSVSGPAPRVVPEHNEGKYIFYCVSSSIYVYDMKTLDLVQTISSPFPSAHKFNYAFVLDGLVFISGLDRNLNDSYNTVHIYDESTWTKVATLSPAIVDFLDYDASYIYCLTQNPAETTSIFTKINRSTYSVTRKSFTNWSSPHYTRMYPTNCCLVIDFYNSSNRAIIDSKGNIVTSSVDSFLSTNTTFPVNGRTPNIIYGFNYSYKNGWYMANVGYFDIETFALIKSEYIMDDYNLHYTYGYGFTHNKNKTLTLQCSTEFRSHPIDKNGFFIYGTESYKNFRQTGNLSPLYSFEDNKGVVIVGINPDGNQIQCMKTYITVSE</sequence>
<reference evidence="2" key="1">
    <citation type="journal article" date="2013" name="Genome Announc.">
        <title>First genome sequence of a syntrophic acetate-oxidizing bacterium, Tepidanaerobacter acetatoxydans strain Re1.</title>
        <authorList>
            <person name="Manzoor S."/>
            <person name="Bongcam-Rudloff E."/>
            <person name="Schnurer A."/>
            <person name="Muller B."/>
        </authorList>
    </citation>
    <scope>NUCLEOTIDE SEQUENCE [LARGE SCALE GENOMIC DNA]</scope>
    <source>
        <strain evidence="2">Re1</strain>
    </source>
</reference>
<evidence type="ECO:0000313" key="2">
    <source>
        <dbReference type="Proteomes" id="UP000010802"/>
    </source>
</evidence>
<evidence type="ECO:0000313" key="1">
    <source>
        <dbReference type="EMBL" id="CCP27458.1"/>
    </source>
</evidence>
<dbReference type="OrthoDB" id="3074421at2"/>
<protein>
    <submittedName>
        <fullName evidence="1">Uncharacterized protein</fullName>
    </submittedName>
</protein>
<dbReference type="KEGG" id="tep:TepRe1_2408"/>
<accession>F4LTB0</accession>
<proteinExistence type="predicted"/>
<dbReference type="eggNOG" id="ENOG5033Y6Y">
    <property type="taxonomic scope" value="Bacteria"/>
</dbReference>
<dbReference type="EMBL" id="HF563609">
    <property type="protein sequence ID" value="CCP27458.1"/>
    <property type="molecule type" value="Genomic_DNA"/>
</dbReference>